<dbReference type="GO" id="GO:0016614">
    <property type="term" value="F:oxidoreductase activity, acting on CH-OH group of donors"/>
    <property type="evidence" value="ECO:0007669"/>
    <property type="project" value="InterPro"/>
</dbReference>
<dbReference type="Gene3D" id="3.30.560.10">
    <property type="entry name" value="Glucose Oxidase, domain 3"/>
    <property type="match status" value="1"/>
</dbReference>
<dbReference type="PIRSF" id="PIRSF000137">
    <property type="entry name" value="Alcohol_oxidase"/>
    <property type="match status" value="1"/>
</dbReference>
<dbReference type="InterPro" id="IPR000172">
    <property type="entry name" value="GMC_OxRdtase_N"/>
</dbReference>
<evidence type="ECO:0000256" key="2">
    <source>
        <dbReference type="ARBA" id="ARBA00010790"/>
    </source>
</evidence>
<dbReference type="InterPro" id="IPR012132">
    <property type="entry name" value="GMC_OxRdtase"/>
</dbReference>
<feature type="active site" description="Proton acceptor" evidence="8">
    <location>
        <position position="559"/>
    </location>
</feature>
<keyword evidence="4 10" id="KW-0732">Signal</keyword>
<dbReference type="SUPFAM" id="SSF51905">
    <property type="entry name" value="FAD/NAD(P)-binding domain"/>
    <property type="match status" value="1"/>
</dbReference>
<feature type="binding site" evidence="9">
    <location>
        <begin position="110"/>
        <end position="125"/>
    </location>
    <ligand>
        <name>FAD</name>
        <dbReference type="ChEBI" id="CHEBI:57692"/>
    </ligand>
</feature>
<dbReference type="InterPro" id="IPR036188">
    <property type="entry name" value="FAD/NAD-bd_sf"/>
</dbReference>
<dbReference type="SUPFAM" id="SSF54373">
    <property type="entry name" value="FAD-linked reductases, C-terminal domain"/>
    <property type="match status" value="1"/>
</dbReference>
<keyword evidence="3" id="KW-0285">Flavoprotein</keyword>
<evidence type="ECO:0000256" key="6">
    <source>
        <dbReference type="ARBA" id="ARBA00023002"/>
    </source>
</evidence>
<feature type="active site" description="Proton donor" evidence="8">
    <location>
        <position position="516"/>
    </location>
</feature>
<evidence type="ECO:0000256" key="7">
    <source>
        <dbReference type="ARBA" id="ARBA00023180"/>
    </source>
</evidence>
<comment type="caution">
    <text evidence="12">The sequence shown here is derived from an EMBL/GenBank/DDBJ whole genome shotgun (WGS) entry which is preliminary data.</text>
</comment>
<evidence type="ECO:0000256" key="3">
    <source>
        <dbReference type="ARBA" id="ARBA00022630"/>
    </source>
</evidence>
<evidence type="ECO:0000313" key="13">
    <source>
        <dbReference type="Proteomes" id="UP000623467"/>
    </source>
</evidence>
<dbReference type="Proteomes" id="UP000623467">
    <property type="component" value="Unassembled WGS sequence"/>
</dbReference>
<dbReference type="GO" id="GO:0050660">
    <property type="term" value="F:flavin adenine dinucleotide binding"/>
    <property type="evidence" value="ECO:0007669"/>
    <property type="project" value="InterPro"/>
</dbReference>
<dbReference type="Gene3D" id="4.10.450.10">
    <property type="entry name" value="Glucose Oxidase, domain 2"/>
    <property type="match status" value="1"/>
</dbReference>
<dbReference type="Gene3D" id="3.50.50.60">
    <property type="entry name" value="FAD/NAD(P)-binding domain"/>
    <property type="match status" value="1"/>
</dbReference>
<dbReference type="PANTHER" id="PTHR11552:SF201">
    <property type="entry name" value="GLUCOSE-METHANOL-CHOLINE OXIDOREDUCTASE N-TERMINAL DOMAIN-CONTAINING PROTEIN"/>
    <property type="match status" value="1"/>
</dbReference>
<accession>A0A8H7DES6</accession>
<keyword evidence="7" id="KW-0325">Glycoprotein</keyword>
<feature type="domain" description="Glucose-methanol-choline oxidoreductase N-terminal" evidence="11">
    <location>
        <begin position="299"/>
        <end position="313"/>
    </location>
</feature>
<dbReference type="PANTHER" id="PTHR11552">
    <property type="entry name" value="GLUCOSE-METHANOL-CHOLINE GMC OXIDOREDUCTASE"/>
    <property type="match status" value="1"/>
</dbReference>
<evidence type="ECO:0000256" key="10">
    <source>
        <dbReference type="SAM" id="SignalP"/>
    </source>
</evidence>
<evidence type="ECO:0000256" key="5">
    <source>
        <dbReference type="ARBA" id="ARBA00022827"/>
    </source>
</evidence>
<dbReference type="InterPro" id="IPR027424">
    <property type="entry name" value="Glucose_Oxidase_domain_2"/>
</dbReference>
<dbReference type="PROSITE" id="PS00624">
    <property type="entry name" value="GMC_OXRED_2"/>
    <property type="match status" value="1"/>
</dbReference>
<evidence type="ECO:0000256" key="1">
    <source>
        <dbReference type="ARBA" id="ARBA00001974"/>
    </source>
</evidence>
<reference evidence="12" key="1">
    <citation type="submission" date="2020-05" db="EMBL/GenBank/DDBJ databases">
        <title>Mycena genomes resolve the evolution of fungal bioluminescence.</title>
        <authorList>
            <person name="Tsai I.J."/>
        </authorList>
    </citation>
    <scope>NUCLEOTIDE SEQUENCE</scope>
    <source>
        <strain evidence="12">160909Yilan</strain>
    </source>
</reference>
<sequence>MRPSTRLAGFLVGVCASSVQALDYVIVGGGTAGLVVANRLTANPSVSVMVLEAGGDGLGNINISDPTLIGAAWGTQVDWQFPTEPLLFDGNRTLGNAPRGKVLGGSSAINVRNLRLKCIVFFGDVFDRGDDREYDEWLALGNTGWNAQSIMAAGEKAEHFFAPNATDDIDYTLTDHGLSGNIATSYNSAAPPIHDDIISSVVNAGGRETADNDGGYVNGIAHVTNARLPSNNTRSTSATGYYFPYSNRTNFQVTLNVVVTKILWSSTASGSAVASGVEYVDTDGTTHTINATTVILSAGTWGSPPILERSGVGNATFLESLGIESVIDLPGVGENLQEQIMAPMEWSLNTSLSLNVVTPFLLNMESLQTTVGSENLATLESLLDVQPPNLSDALYNAHKALYNKSAPWVEEYISVSTPASGPSVLTWIPVNLHPLSRGSVHIVSTNGTEYPSIQYNLFQSPFDTYVLAAAAQRIQSIVSTPPISNWITGQISPSAGVTSIEDLQAFALANVAVTNHIIGTALMGPLEDGGVVDASLKVYGTKNVYVIDASVVPIEPAAHLQATVYAVAERAAALLTSTSD</sequence>
<evidence type="ECO:0000313" key="12">
    <source>
        <dbReference type="EMBL" id="KAF7372789.1"/>
    </source>
</evidence>
<comment type="cofactor">
    <cofactor evidence="1 9">
        <name>FAD</name>
        <dbReference type="ChEBI" id="CHEBI:57692"/>
    </cofactor>
</comment>
<protein>
    <submittedName>
        <fullName evidence="12">Alcohol oxidase</fullName>
    </submittedName>
</protein>
<keyword evidence="6" id="KW-0560">Oxidoreductase</keyword>
<name>A0A8H7DES6_9AGAR</name>
<feature type="signal peptide" evidence="10">
    <location>
        <begin position="1"/>
        <end position="21"/>
    </location>
</feature>
<evidence type="ECO:0000256" key="8">
    <source>
        <dbReference type="PIRSR" id="PIRSR000137-1"/>
    </source>
</evidence>
<dbReference type="Pfam" id="PF00732">
    <property type="entry name" value="GMC_oxred_N"/>
    <property type="match status" value="1"/>
</dbReference>
<feature type="binding site" evidence="9">
    <location>
        <position position="259"/>
    </location>
    <ligand>
        <name>FAD</name>
        <dbReference type="ChEBI" id="CHEBI:57692"/>
    </ligand>
</feature>
<dbReference type="AlphaFoldDB" id="A0A8H7DES6"/>
<organism evidence="12 13">
    <name type="scientific">Mycena sanguinolenta</name>
    <dbReference type="NCBI Taxonomy" id="230812"/>
    <lineage>
        <taxon>Eukaryota</taxon>
        <taxon>Fungi</taxon>
        <taxon>Dikarya</taxon>
        <taxon>Basidiomycota</taxon>
        <taxon>Agaricomycotina</taxon>
        <taxon>Agaricomycetes</taxon>
        <taxon>Agaricomycetidae</taxon>
        <taxon>Agaricales</taxon>
        <taxon>Marasmiineae</taxon>
        <taxon>Mycenaceae</taxon>
        <taxon>Mycena</taxon>
    </lineage>
</organism>
<comment type="similarity">
    <text evidence="2">Belongs to the GMC oxidoreductase family.</text>
</comment>
<evidence type="ECO:0000259" key="11">
    <source>
        <dbReference type="PROSITE" id="PS00624"/>
    </source>
</evidence>
<keyword evidence="13" id="KW-1185">Reference proteome</keyword>
<gene>
    <name evidence="12" type="ORF">MSAN_00484700</name>
</gene>
<dbReference type="EMBL" id="JACAZH010000003">
    <property type="protein sequence ID" value="KAF7372789.1"/>
    <property type="molecule type" value="Genomic_DNA"/>
</dbReference>
<feature type="binding site" evidence="9">
    <location>
        <position position="102"/>
    </location>
    <ligand>
        <name>FAD</name>
        <dbReference type="ChEBI" id="CHEBI:57692"/>
    </ligand>
</feature>
<evidence type="ECO:0000256" key="4">
    <source>
        <dbReference type="ARBA" id="ARBA00022729"/>
    </source>
</evidence>
<feature type="chain" id="PRO_5034426249" evidence="10">
    <location>
        <begin position="22"/>
        <end position="580"/>
    </location>
</feature>
<evidence type="ECO:0000256" key="9">
    <source>
        <dbReference type="PIRSR" id="PIRSR000137-2"/>
    </source>
</evidence>
<keyword evidence="5 9" id="KW-0274">FAD</keyword>
<dbReference type="OrthoDB" id="269227at2759"/>
<proteinExistence type="inferred from homology"/>
<dbReference type="InterPro" id="IPR007867">
    <property type="entry name" value="GMC_OxRtase_C"/>
</dbReference>
<dbReference type="Pfam" id="PF05199">
    <property type="entry name" value="GMC_oxred_C"/>
    <property type="match status" value="1"/>
</dbReference>